<organism evidence="1 2">
    <name type="scientific">Gossypium raimondii</name>
    <name type="common">Peruvian cotton</name>
    <name type="synonym">Gossypium klotzschianum subsp. raimondii</name>
    <dbReference type="NCBI Taxonomy" id="29730"/>
    <lineage>
        <taxon>Eukaryota</taxon>
        <taxon>Viridiplantae</taxon>
        <taxon>Streptophyta</taxon>
        <taxon>Embryophyta</taxon>
        <taxon>Tracheophyta</taxon>
        <taxon>Spermatophyta</taxon>
        <taxon>Magnoliopsida</taxon>
        <taxon>eudicotyledons</taxon>
        <taxon>Gunneridae</taxon>
        <taxon>Pentapetalae</taxon>
        <taxon>rosids</taxon>
        <taxon>malvids</taxon>
        <taxon>Malvales</taxon>
        <taxon>Malvaceae</taxon>
        <taxon>Malvoideae</taxon>
        <taxon>Gossypium</taxon>
    </lineage>
</organism>
<reference evidence="1 2" key="1">
    <citation type="journal article" date="2012" name="Nature">
        <title>Repeated polyploidization of Gossypium genomes and the evolution of spinnable cotton fibres.</title>
        <authorList>
            <person name="Paterson A.H."/>
            <person name="Wendel J.F."/>
            <person name="Gundlach H."/>
            <person name="Guo H."/>
            <person name="Jenkins J."/>
            <person name="Jin D."/>
            <person name="Llewellyn D."/>
            <person name="Showmaker K.C."/>
            <person name="Shu S."/>
            <person name="Udall J."/>
            <person name="Yoo M.J."/>
            <person name="Byers R."/>
            <person name="Chen W."/>
            <person name="Doron-Faigenboim A."/>
            <person name="Duke M.V."/>
            <person name="Gong L."/>
            <person name="Grimwood J."/>
            <person name="Grover C."/>
            <person name="Grupp K."/>
            <person name="Hu G."/>
            <person name="Lee T.H."/>
            <person name="Li J."/>
            <person name="Lin L."/>
            <person name="Liu T."/>
            <person name="Marler B.S."/>
            <person name="Page J.T."/>
            <person name="Roberts A.W."/>
            <person name="Romanel E."/>
            <person name="Sanders W.S."/>
            <person name="Szadkowski E."/>
            <person name="Tan X."/>
            <person name="Tang H."/>
            <person name="Xu C."/>
            <person name="Wang J."/>
            <person name="Wang Z."/>
            <person name="Zhang D."/>
            <person name="Zhang L."/>
            <person name="Ashrafi H."/>
            <person name="Bedon F."/>
            <person name="Bowers J.E."/>
            <person name="Brubaker C.L."/>
            <person name="Chee P.W."/>
            <person name="Das S."/>
            <person name="Gingle A.R."/>
            <person name="Haigler C.H."/>
            <person name="Harker D."/>
            <person name="Hoffmann L.V."/>
            <person name="Hovav R."/>
            <person name="Jones D.C."/>
            <person name="Lemke C."/>
            <person name="Mansoor S."/>
            <person name="ur Rahman M."/>
            <person name="Rainville L.N."/>
            <person name="Rambani A."/>
            <person name="Reddy U.K."/>
            <person name="Rong J.K."/>
            <person name="Saranga Y."/>
            <person name="Scheffler B.E."/>
            <person name="Scheffler J.A."/>
            <person name="Stelly D.M."/>
            <person name="Triplett B.A."/>
            <person name="Van Deynze A."/>
            <person name="Vaslin M.F."/>
            <person name="Waghmare V.N."/>
            <person name="Walford S.A."/>
            <person name="Wright R.J."/>
            <person name="Zaki E.A."/>
            <person name="Zhang T."/>
            <person name="Dennis E.S."/>
            <person name="Mayer K.F."/>
            <person name="Peterson D.G."/>
            <person name="Rokhsar D.S."/>
            <person name="Wang X."/>
            <person name="Schmutz J."/>
        </authorList>
    </citation>
    <scope>NUCLEOTIDE SEQUENCE [LARGE SCALE GENOMIC DNA]</scope>
</reference>
<gene>
    <name evidence="1" type="ORF">B456_001G224800</name>
</gene>
<keyword evidence="2" id="KW-1185">Reference proteome</keyword>
<proteinExistence type="predicted"/>
<dbReference type="Proteomes" id="UP000032304">
    <property type="component" value="Chromosome 1"/>
</dbReference>
<protein>
    <submittedName>
        <fullName evidence="1">Uncharacterized protein</fullName>
    </submittedName>
</protein>
<dbReference type="AlphaFoldDB" id="A0A0D2PVE6"/>
<name>A0A0D2PVE6_GOSRA</name>
<evidence type="ECO:0000313" key="1">
    <source>
        <dbReference type="EMBL" id="KJB10794.1"/>
    </source>
</evidence>
<sequence length="66" mass="8030">MELKETRLLIGGKRTLNWRYLPHGVVEWLNDNNTMIHIAHKWQNSMMCITNFPYRFLLNLFVHIFL</sequence>
<accession>A0A0D2PVE6</accession>
<dbReference type="Gramene" id="KJB10794">
    <property type="protein sequence ID" value="KJB10794"/>
    <property type="gene ID" value="B456_001G224800"/>
</dbReference>
<dbReference type="EMBL" id="CM001740">
    <property type="protein sequence ID" value="KJB10794.1"/>
    <property type="molecule type" value="Genomic_DNA"/>
</dbReference>
<dbReference type="OMA" id="NSMMCIT"/>
<evidence type="ECO:0000313" key="2">
    <source>
        <dbReference type="Proteomes" id="UP000032304"/>
    </source>
</evidence>